<name>A0A1B8RS38_9CLOT</name>
<dbReference type="RefSeq" id="WP_027097171.1">
    <property type="nucleotide sequence ID" value="NZ_JADMZC010000004.1"/>
</dbReference>
<dbReference type="EMBL" id="MAPZ01000011">
    <property type="protein sequence ID" value="OBY11651.1"/>
    <property type="molecule type" value="Genomic_DNA"/>
</dbReference>
<keyword evidence="1" id="KW-0808">Transferase</keyword>
<comment type="caution">
    <text evidence="1">The sequence shown here is derived from an EMBL/GenBank/DDBJ whole genome shotgun (WGS) entry which is preliminary data.</text>
</comment>
<sequence>MNKIIKALKKPKIAIINIMNLKFFRLLPDKIFIKIEYYLVMNKKLNLDNPKTFNEKLQWLKINDRKDIYTKIVDKYEVREYISQKIGEEYLIPLIGVWDEFDEIDFSKLPNKFVLKPTHTSGNVFICKDKSKIDYKDLKRKVNKWMKRRYYWVHREWPYKNVKPRIICEEYISDKDSTPDDYKVMCFNSKAKLIEVHIDRFKNHNLDIYDNEWNRVALAEDGPSSNNVYEKPKEFDKMIKMSEKLSSISCHARIDWYIVNGKLYFGEITLYEASGLDQFNNPEDDCTLGEWINLYN</sequence>
<dbReference type="InterPro" id="IPR029465">
    <property type="entry name" value="ATPgrasp_TupA"/>
</dbReference>
<dbReference type="eggNOG" id="COG3307">
    <property type="taxonomic scope" value="Bacteria"/>
</dbReference>
<reference evidence="1 2" key="1">
    <citation type="submission" date="2016-06" db="EMBL/GenBank/DDBJ databases">
        <authorList>
            <person name="Kjaerup R.B."/>
            <person name="Dalgaard T.S."/>
            <person name="Juul-Madsen H.R."/>
        </authorList>
    </citation>
    <scope>NUCLEOTIDE SEQUENCE [LARGE SCALE GENOMIC DNA]</scope>
    <source>
        <strain evidence="1 2">373-A1</strain>
    </source>
</reference>
<gene>
    <name evidence="1" type="ORF">CP373A1_04470</name>
</gene>
<keyword evidence="2" id="KW-1185">Reference proteome</keyword>
<dbReference type="GeneID" id="42775005"/>
<dbReference type="Pfam" id="PF14305">
    <property type="entry name" value="ATPgrasp_TupA"/>
    <property type="match status" value="1"/>
</dbReference>
<proteinExistence type="predicted"/>
<evidence type="ECO:0000313" key="2">
    <source>
        <dbReference type="Proteomes" id="UP000092714"/>
    </source>
</evidence>
<dbReference type="Proteomes" id="UP000092714">
    <property type="component" value="Unassembled WGS sequence"/>
</dbReference>
<protein>
    <submittedName>
        <fullName evidence="1">Glycosyl transferase</fullName>
    </submittedName>
</protein>
<dbReference type="GO" id="GO:0016740">
    <property type="term" value="F:transferase activity"/>
    <property type="evidence" value="ECO:0007669"/>
    <property type="project" value="UniProtKB-KW"/>
</dbReference>
<dbReference type="AlphaFoldDB" id="A0A1B8RS38"/>
<accession>A0A1B8RS38</accession>
<organism evidence="1 2">
    <name type="scientific">Clostridium paraputrificum</name>
    <dbReference type="NCBI Taxonomy" id="29363"/>
    <lineage>
        <taxon>Bacteria</taxon>
        <taxon>Bacillati</taxon>
        <taxon>Bacillota</taxon>
        <taxon>Clostridia</taxon>
        <taxon>Eubacteriales</taxon>
        <taxon>Clostridiaceae</taxon>
        <taxon>Clostridium</taxon>
    </lineage>
</organism>
<evidence type="ECO:0000313" key="1">
    <source>
        <dbReference type="EMBL" id="OBY11651.1"/>
    </source>
</evidence>
<dbReference type="OrthoDB" id="9791827at2"/>